<evidence type="ECO:0000313" key="1">
    <source>
        <dbReference type="EMBL" id="PTB36503.1"/>
    </source>
</evidence>
<dbReference type="AlphaFoldDB" id="A0A2T3YVA5"/>
<gene>
    <name evidence="1" type="ORF">M441DRAFT_449387</name>
</gene>
<dbReference type="EMBL" id="KZ679270">
    <property type="protein sequence ID" value="PTB36503.1"/>
    <property type="molecule type" value="Genomic_DNA"/>
</dbReference>
<reference evidence="1 2" key="1">
    <citation type="submission" date="2016-07" db="EMBL/GenBank/DDBJ databases">
        <title>Multiple horizontal gene transfer events from other fungi enriched the ability of initially mycotrophic Trichoderma (Ascomycota) to feed on dead plant biomass.</title>
        <authorList>
            <consortium name="DOE Joint Genome Institute"/>
            <person name="Aerts A."/>
            <person name="Atanasova L."/>
            <person name="Chenthamara K."/>
            <person name="Zhang J."/>
            <person name="Grujic M."/>
            <person name="Henrissat B."/>
            <person name="Kuo A."/>
            <person name="Salamov A."/>
            <person name="Lipzen A."/>
            <person name="Labutti K."/>
            <person name="Barry K."/>
            <person name="Miao Y."/>
            <person name="Rahimi M.J."/>
            <person name="Shen Q."/>
            <person name="Grigoriev I.V."/>
            <person name="Kubicek C.P."/>
            <person name="Druzhinina I.S."/>
        </authorList>
    </citation>
    <scope>NUCLEOTIDE SEQUENCE [LARGE SCALE GENOMIC DNA]</scope>
    <source>
        <strain evidence="1 2">CBS 433.97</strain>
    </source>
</reference>
<accession>A0A2T3YVA5</accession>
<dbReference type="Proteomes" id="UP000240493">
    <property type="component" value="Unassembled WGS sequence"/>
</dbReference>
<proteinExistence type="predicted"/>
<sequence length="317" mass="34990">MGLPEVRNTGQRRRLQCLALAVWSFCSSYVLESRIIFGISARQWPETPMQTHDTAWELAVYKVHNGGEKPGRDRVKSGQMPSITWENADEGRTRRGFVDAASTAWTWCTHTTHTSHTTTLYHARSWQQWEKSKTREAGGFWRDPARPVAQSALLRVCSSAVQGTALADMDDGNEIMELRRRRLQPALGLVLAHARRHSRFLCHGCFTAGVPIDLTVSELRFMERRLATSSSQAQLSTAAANHDPACDSIFSSIHGALARWPLLQACAAPGGSASSAHALYNKALDPVLLAFLGHCALLCSALLSCRFAQAKQRILAP</sequence>
<protein>
    <submittedName>
        <fullName evidence="1">Uncharacterized protein</fullName>
    </submittedName>
</protein>
<organism evidence="1 2">
    <name type="scientific">Trichoderma asperellum (strain ATCC 204424 / CBS 433.97 / NBRC 101777)</name>
    <dbReference type="NCBI Taxonomy" id="1042311"/>
    <lineage>
        <taxon>Eukaryota</taxon>
        <taxon>Fungi</taxon>
        <taxon>Dikarya</taxon>
        <taxon>Ascomycota</taxon>
        <taxon>Pezizomycotina</taxon>
        <taxon>Sordariomycetes</taxon>
        <taxon>Hypocreomycetidae</taxon>
        <taxon>Hypocreales</taxon>
        <taxon>Hypocreaceae</taxon>
        <taxon>Trichoderma</taxon>
    </lineage>
</organism>
<name>A0A2T3YVA5_TRIA4</name>
<evidence type="ECO:0000313" key="2">
    <source>
        <dbReference type="Proteomes" id="UP000240493"/>
    </source>
</evidence>
<keyword evidence="2" id="KW-1185">Reference proteome</keyword>